<sequence length="151" mass="16554">MAHHEASATVNVAPNILFDYVSDLQQLPNYLPRLTGVHQTTPAPAEAQGMEARRPNQAVHHEVEVTADEPPGHTVRSEAWIDVVEENRTLRWGAPSDTGYHGELEVGFVADGTSLLTVRLDTDHPDDPAVDDELRRAVDAIKTSLEQTTTS</sequence>
<dbReference type="Pfam" id="PF10604">
    <property type="entry name" value="Polyketide_cyc2"/>
    <property type="match status" value="1"/>
</dbReference>
<organism evidence="1 2">
    <name type="scientific">Kribbella ginsengisoli</name>
    <dbReference type="NCBI Taxonomy" id="363865"/>
    <lineage>
        <taxon>Bacteria</taxon>
        <taxon>Bacillati</taxon>
        <taxon>Actinomycetota</taxon>
        <taxon>Actinomycetes</taxon>
        <taxon>Propionibacteriales</taxon>
        <taxon>Kribbellaceae</taxon>
        <taxon>Kribbella</taxon>
    </lineage>
</organism>
<proteinExistence type="predicted"/>
<dbReference type="SUPFAM" id="SSF55961">
    <property type="entry name" value="Bet v1-like"/>
    <property type="match status" value="1"/>
</dbReference>
<dbReference type="EMBL" id="BAABAA010000016">
    <property type="protein sequence ID" value="GAA3592925.1"/>
    <property type="molecule type" value="Genomic_DNA"/>
</dbReference>
<evidence type="ECO:0008006" key="3">
    <source>
        <dbReference type="Google" id="ProtNLM"/>
    </source>
</evidence>
<comment type="caution">
    <text evidence="1">The sequence shown here is derived from an EMBL/GenBank/DDBJ whole genome shotgun (WGS) entry which is preliminary data.</text>
</comment>
<dbReference type="Proteomes" id="UP001501222">
    <property type="component" value="Unassembled WGS sequence"/>
</dbReference>
<name>A0ABP6YZG5_9ACTN</name>
<dbReference type="RefSeq" id="WP_344848864.1">
    <property type="nucleotide sequence ID" value="NZ_BAABAA010000016.1"/>
</dbReference>
<evidence type="ECO:0000313" key="1">
    <source>
        <dbReference type="EMBL" id="GAA3592925.1"/>
    </source>
</evidence>
<gene>
    <name evidence="1" type="ORF">GCM10022235_75260</name>
</gene>
<keyword evidence="2" id="KW-1185">Reference proteome</keyword>
<reference evidence="2" key="1">
    <citation type="journal article" date="2019" name="Int. J. Syst. Evol. Microbiol.">
        <title>The Global Catalogue of Microorganisms (GCM) 10K type strain sequencing project: providing services to taxonomists for standard genome sequencing and annotation.</title>
        <authorList>
            <consortium name="The Broad Institute Genomics Platform"/>
            <consortium name="The Broad Institute Genome Sequencing Center for Infectious Disease"/>
            <person name="Wu L."/>
            <person name="Ma J."/>
        </authorList>
    </citation>
    <scope>NUCLEOTIDE SEQUENCE [LARGE SCALE GENOMIC DNA]</scope>
    <source>
        <strain evidence="2">JCM 16928</strain>
    </source>
</reference>
<dbReference type="CDD" id="cd07812">
    <property type="entry name" value="SRPBCC"/>
    <property type="match status" value="1"/>
</dbReference>
<evidence type="ECO:0000313" key="2">
    <source>
        <dbReference type="Proteomes" id="UP001501222"/>
    </source>
</evidence>
<dbReference type="InterPro" id="IPR019587">
    <property type="entry name" value="Polyketide_cyclase/dehydratase"/>
</dbReference>
<accession>A0ABP6YZG5</accession>
<dbReference type="InterPro" id="IPR023393">
    <property type="entry name" value="START-like_dom_sf"/>
</dbReference>
<protein>
    <recommendedName>
        <fullName evidence="3">SRPBCC family protein</fullName>
    </recommendedName>
</protein>
<dbReference type="Gene3D" id="3.30.530.20">
    <property type="match status" value="1"/>
</dbReference>